<proteinExistence type="predicted"/>
<dbReference type="STRING" id="52131.GA0061100_11639"/>
<dbReference type="InterPro" id="IPR050109">
    <property type="entry name" value="HTH-type_TetR-like_transc_reg"/>
</dbReference>
<dbReference type="SUPFAM" id="SSF46689">
    <property type="entry name" value="Homeodomain-like"/>
    <property type="match status" value="1"/>
</dbReference>
<protein>
    <submittedName>
        <fullName evidence="6">Transcriptional regulator, TetR family</fullName>
    </submittedName>
</protein>
<evidence type="ECO:0000313" key="6">
    <source>
        <dbReference type="EMBL" id="SCB38133.1"/>
    </source>
</evidence>
<evidence type="ECO:0000256" key="3">
    <source>
        <dbReference type="ARBA" id="ARBA00023163"/>
    </source>
</evidence>
<dbReference type="GO" id="GO:0003700">
    <property type="term" value="F:DNA-binding transcription factor activity"/>
    <property type="evidence" value="ECO:0007669"/>
    <property type="project" value="TreeGrafter"/>
</dbReference>
<dbReference type="SUPFAM" id="SSF48498">
    <property type="entry name" value="Tetracyclin repressor-like, C-terminal domain"/>
    <property type="match status" value="1"/>
</dbReference>
<name>A0A1C3WDS9_9HYPH</name>
<keyword evidence="3" id="KW-0804">Transcription</keyword>
<dbReference type="InterPro" id="IPR036271">
    <property type="entry name" value="Tet_transcr_reg_TetR-rel_C_sf"/>
</dbReference>
<dbReference type="OrthoDB" id="329481at2"/>
<keyword evidence="1" id="KW-0805">Transcription regulation</keyword>
<evidence type="ECO:0000313" key="7">
    <source>
        <dbReference type="Proteomes" id="UP000186228"/>
    </source>
</evidence>
<feature type="DNA-binding region" description="H-T-H motif" evidence="4">
    <location>
        <begin position="24"/>
        <end position="43"/>
    </location>
</feature>
<dbReference type="AlphaFoldDB" id="A0A1C3WDS9"/>
<dbReference type="EMBL" id="FMAC01000016">
    <property type="protein sequence ID" value="SCB38133.1"/>
    <property type="molecule type" value="Genomic_DNA"/>
</dbReference>
<dbReference type="Proteomes" id="UP000186228">
    <property type="component" value="Unassembled WGS sequence"/>
</dbReference>
<evidence type="ECO:0000256" key="4">
    <source>
        <dbReference type="PROSITE-ProRule" id="PRU00335"/>
    </source>
</evidence>
<dbReference type="PROSITE" id="PS50977">
    <property type="entry name" value="HTH_TETR_2"/>
    <property type="match status" value="1"/>
</dbReference>
<organism evidence="6 7">
    <name type="scientific">Rhizobium hainanense</name>
    <dbReference type="NCBI Taxonomy" id="52131"/>
    <lineage>
        <taxon>Bacteria</taxon>
        <taxon>Pseudomonadati</taxon>
        <taxon>Pseudomonadota</taxon>
        <taxon>Alphaproteobacteria</taxon>
        <taxon>Hyphomicrobiales</taxon>
        <taxon>Rhizobiaceae</taxon>
        <taxon>Rhizobium/Agrobacterium group</taxon>
        <taxon>Rhizobium</taxon>
    </lineage>
</organism>
<keyword evidence="2 4" id="KW-0238">DNA-binding</keyword>
<dbReference type="InterPro" id="IPR009057">
    <property type="entry name" value="Homeodomain-like_sf"/>
</dbReference>
<gene>
    <name evidence="6" type="ORF">GA0061100_11639</name>
</gene>
<dbReference type="GO" id="GO:0000976">
    <property type="term" value="F:transcription cis-regulatory region binding"/>
    <property type="evidence" value="ECO:0007669"/>
    <property type="project" value="TreeGrafter"/>
</dbReference>
<evidence type="ECO:0000259" key="5">
    <source>
        <dbReference type="PROSITE" id="PS50977"/>
    </source>
</evidence>
<dbReference type="PANTHER" id="PTHR30055">
    <property type="entry name" value="HTH-TYPE TRANSCRIPTIONAL REGULATOR RUTR"/>
    <property type="match status" value="1"/>
</dbReference>
<evidence type="ECO:0000256" key="1">
    <source>
        <dbReference type="ARBA" id="ARBA00023015"/>
    </source>
</evidence>
<dbReference type="Pfam" id="PF13305">
    <property type="entry name" value="TetR_C_33"/>
    <property type="match status" value="1"/>
</dbReference>
<dbReference type="InterPro" id="IPR025996">
    <property type="entry name" value="MT1864/Rv1816-like_C"/>
</dbReference>
<feature type="domain" description="HTH tetR-type" evidence="5">
    <location>
        <begin position="1"/>
        <end position="61"/>
    </location>
</feature>
<evidence type="ECO:0000256" key="2">
    <source>
        <dbReference type="ARBA" id="ARBA00023125"/>
    </source>
</evidence>
<dbReference type="InterPro" id="IPR001647">
    <property type="entry name" value="HTH_TetR"/>
</dbReference>
<dbReference type="Gene3D" id="1.10.357.10">
    <property type="entry name" value="Tetracycline Repressor, domain 2"/>
    <property type="match status" value="1"/>
</dbReference>
<accession>A0A1C3WDS9</accession>
<dbReference type="Pfam" id="PF00440">
    <property type="entry name" value="TetR_N"/>
    <property type="match status" value="1"/>
</dbReference>
<dbReference type="PRINTS" id="PR00455">
    <property type="entry name" value="HTHTETR"/>
</dbReference>
<dbReference type="PANTHER" id="PTHR30055:SF234">
    <property type="entry name" value="HTH-TYPE TRANSCRIPTIONAL REGULATOR BETI"/>
    <property type="match status" value="1"/>
</dbReference>
<reference evidence="7" key="1">
    <citation type="submission" date="2016-08" db="EMBL/GenBank/DDBJ databases">
        <authorList>
            <person name="Varghese N."/>
            <person name="Submissions Spin"/>
        </authorList>
    </citation>
    <scope>NUCLEOTIDE SEQUENCE [LARGE SCALE GENOMIC DNA]</scope>
    <source>
        <strain evidence="7">CCBAU 57015</strain>
    </source>
</reference>
<sequence length="190" mass="21283">MTTKQQIFEAAKRRFEREGLAGVSMRTIAKDVGITAMAIYRHYPDKEALTNALMRNGISAWEERVRAIQESDPIQWLHAASEAFLAFALEEPRQYEAAFLLPATQARRYPDDFAAGRSPAVAILHDRIEHAKKLGMIGKVSATDMGLTLSALGQGLISLYQAGRFVGEPEFRAAYRMAMLHCIHSFLRND</sequence>
<dbReference type="RefSeq" id="WP_075856638.1">
    <property type="nucleotide sequence ID" value="NZ_FMAC01000016.1"/>
</dbReference>
<keyword evidence="7" id="KW-1185">Reference proteome</keyword>